<evidence type="ECO:0000313" key="2">
    <source>
        <dbReference type="Proteomes" id="UP000094070"/>
    </source>
</evidence>
<gene>
    <name evidence="1" type="ORF">A1QC_11700</name>
</gene>
<keyword evidence="2" id="KW-1185">Reference proteome</keyword>
<sequence length="295" mass="33991">MKPLPWQKAIVEDSTLVSVAQGWARQPTHAQIMKGGTTNRCWKITTECLQHFVWRPISISTDTFSVCRTNEYDVLVSLANAKFAPKIERNLPQGLLVEWFEGTPLTEVNLSESEHQRYLISALVQIHNFSSSCPSTTFDTVLRFDYHQTIEDYWRRLNPEHKTDELKSQYQSLNAISDSLRTLTESLGSDCLCHFDIGKYNLIKSKTGLKIIDWEYSAIASPVLDLTFCIANSQIDSKASVSLYCYQRELNSVKDWQTAVTLWMPHICFMIKLWYLLGYQLTNDIFYLAQSKVHL</sequence>
<accession>A0A1E5DZS6</accession>
<dbReference type="eggNOG" id="COG0510">
    <property type="taxonomic scope" value="Bacteria"/>
</dbReference>
<organism evidence="1 2">
    <name type="scientific">Vibrio rumoiensis 1S-45</name>
    <dbReference type="NCBI Taxonomy" id="1188252"/>
    <lineage>
        <taxon>Bacteria</taxon>
        <taxon>Pseudomonadati</taxon>
        <taxon>Pseudomonadota</taxon>
        <taxon>Gammaproteobacteria</taxon>
        <taxon>Vibrionales</taxon>
        <taxon>Vibrionaceae</taxon>
        <taxon>Vibrio</taxon>
    </lineage>
</organism>
<dbReference type="OrthoDB" id="179763at2"/>
<dbReference type="SUPFAM" id="SSF56112">
    <property type="entry name" value="Protein kinase-like (PK-like)"/>
    <property type="match status" value="1"/>
</dbReference>
<dbReference type="GO" id="GO:0005737">
    <property type="term" value="C:cytoplasm"/>
    <property type="evidence" value="ECO:0007669"/>
    <property type="project" value="TreeGrafter"/>
</dbReference>
<proteinExistence type="predicted"/>
<protein>
    <recommendedName>
        <fullName evidence="3">Aminoglycoside phosphotransferase domain-containing protein</fullName>
    </recommendedName>
</protein>
<dbReference type="AlphaFoldDB" id="A0A1E5DZS6"/>
<dbReference type="EMBL" id="AJYK02000088">
    <property type="protein sequence ID" value="OEF23533.1"/>
    <property type="molecule type" value="Genomic_DNA"/>
</dbReference>
<reference evidence="1 2" key="1">
    <citation type="journal article" date="2012" name="Science">
        <title>Ecological populations of bacteria act as socially cohesive units of antibiotic production and resistance.</title>
        <authorList>
            <person name="Cordero O.X."/>
            <person name="Wildschutte H."/>
            <person name="Kirkup B."/>
            <person name="Proehl S."/>
            <person name="Ngo L."/>
            <person name="Hussain F."/>
            <person name="Le Roux F."/>
            <person name="Mincer T."/>
            <person name="Polz M.F."/>
        </authorList>
    </citation>
    <scope>NUCLEOTIDE SEQUENCE [LARGE SCALE GENOMIC DNA]</scope>
    <source>
        <strain evidence="1 2">1S-45</strain>
    </source>
</reference>
<dbReference type="PANTHER" id="PTHR22603:SF66">
    <property type="entry name" value="ETHANOLAMINE KINASE"/>
    <property type="match status" value="1"/>
</dbReference>
<evidence type="ECO:0008006" key="3">
    <source>
        <dbReference type="Google" id="ProtNLM"/>
    </source>
</evidence>
<dbReference type="RefSeq" id="WP_017024348.1">
    <property type="nucleotide sequence ID" value="NZ_AJYK02000088.1"/>
</dbReference>
<dbReference type="Pfam" id="PF01633">
    <property type="entry name" value="Choline_kinase"/>
    <property type="match status" value="1"/>
</dbReference>
<comment type="caution">
    <text evidence="1">The sequence shown here is derived from an EMBL/GenBank/DDBJ whole genome shotgun (WGS) entry which is preliminary data.</text>
</comment>
<evidence type="ECO:0000313" key="1">
    <source>
        <dbReference type="EMBL" id="OEF23533.1"/>
    </source>
</evidence>
<dbReference type="GO" id="GO:0004305">
    <property type="term" value="F:ethanolamine kinase activity"/>
    <property type="evidence" value="ECO:0007669"/>
    <property type="project" value="TreeGrafter"/>
</dbReference>
<dbReference type="GO" id="GO:0006646">
    <property type="term" value="P:phosphatidylethanolamine biosynthetic process"/>
    <property type="evidence" value="ECO:0007669"/>
    <property type="project" value="TreeGrafter"/>
</dbReference>
<dbReference type="PANTHER" id="PTHR22603">
    <property type="entry name" value="CHOLINE/ETHANOALAMINE KINASE"/>
    <property type="match status" value="1"/>
</dbReference>
<name>A0A1E5DZS6_9VIBR</name>
<dbReference type="InterPro" id="IPR011009">
    <property type="entry name" value="Kinase-like_dom_sf"/>
</dbReference>
<dbReference type="STRING" id="1188252.A1QC_11700"/>
<dbReference type="Proteomes" id="UP000094070">
    <property type="component" value="Unassembled WGS sequence"/>
</dbReference>
<dbReference type="Gene3D" id="3.90.1200.10">
    <property type="match status" value="1"/>
</dbReference>
<dbReference type="Gene3D" id="3.30.200.20">
    <property type="entry name" value="Phosphorylase Kinase, domain 1"/>
    <property type="match status" value="1"/>
</dbReference>